<dbReference type="InterPro" id="IPR050495">
    <property type="entry name" value="ATG22/LtaA_families"/>
</dbReference>
<feature type="transmembrane region" description="Helical" evidence="7">
    <location>
        <begin position="302"/>
        <end position="323"/>
    </location>
</feature>
<comment type="subcellular location">
    <subcellularLocation>
        <location evidence="1">Cell membrane</location>
        <topology evidence="1">Multi-pass membrane protein</topology>
    </subcellularLocation>
</comment>
<dbReference type="Pfam" id="PF11700">
    <property type="entry name" value="ATG22"/>
    <property type="match status" value="1"/>
</dbReference>
<reference evidence="9 10" key="1">
    <citation type="submission" date="2014-01" db="EMBL/GenBank/DDBJ databases">
        <title>Actinotalea ferrariae CF5-4.</title>
        <authorList>
            <person name="Chen F."/>
            <person name="Li Y."/>
            <person name="Wang G."/>
        </authorList>
    </citation>
    <scope>NUCLEOTIDE SEQUENCE [LARGE SCALE GENOMIC DNA]</scope>
    <source>
        <strain evidence="9 10">CF5-4</strain>
    </source>
</reference>
<dbReference type="Gene3D" id="1.20.1250.20">
    <property type="entry name" value="MFS general substrate transporter like domains"/>
    <property type="match status" value="1"/>
</dbReference>
<dbReference type="AlphaFoldDB" id="A0A021VSJ7"/>
<feature type="transmembrane region" description="Helical" evidence="7">
    <location>
        <begin position="103"/>
        <end position="123"/>
    </location>
</feature>
<feature type="transmembrane region" description="Helical" evidence="7">
    <location>
        <begin position="389"/>
        <end position="405"/>
    </location>
</feature>
<dbReference type="SUPFAM" id="SSF103473">
    <property type="entry name" value="MFS general substrate transporter"/>
    <property type="match status" value="1"/>
</dbReference>
<feature type="domain" description="Major facilitator superfamily (MFS) profile" evidence="8">
    <location>
        <begin position="58"/>
        <end position="478"/>
    </location>
</feature>
<keyword evidence="3 7" id="KW-0812">Transmembrane</keyword>
<feature type="transmembrane region" description="Helical" evidence="7">
    <location>
        <begin position="335"/>
        <end position="356"/>
    </location>
</feature>
<sequence>MSPDHASGGDDAVLPASPVPAAQSPAQPGTTVDACPGRIAAWALWDWGSAAFNAVVTTFVFTRWITSEAFVDPAVVAAAEAEGAGAGPATDALDLALAQHSAWLGWGLAIAGLLIAALAPVVGARSDDAGRRRRWLGVHTAVVVVLMAAMFVVEPDEDALTFNLLLGITLLAMANVVFELASVNYNAMLAQISSPRSFGRVSGIGWGAGYIGGIVLLLILFVGFINPDVGWFGVTSENGMNIRVAVLVSALWFGVFALPVLLAVPELPADSTRRRSGVAESYRTLWRDVTGLWRHSRSTLRFLVASAVYRDGLAGVFTFGAVIASGTFGFSASEVVVFAIAANVVAGLSTFAAGFLDDRLGPKRVIVGSLIGLLVAGTAVFVLHDGGATVFWVFGLLLTVFVGPAQSASRSLLARVIPPGRESEIFGLYATTGRAASFLAPVAFSSFIAISGAQYWGVLGIMLVLGLGLALLLPLTVRPVPVEAVPPAPAAGRVAP</sequence>
<accession>A0A021VSJ7</accession>
<feature type="transmembrane region" description="Helical" evidence="7">
    <location>
        <begin position="455"/>
        <end position="473"/>
    </location>
</feature>
<keyword evidence="5 7" id="KW-0472">Membrane</keyword>
<name>A0A021VSJ7_9CELL</name>
<dbReference type="PANTHER" id="PTHR23519">
    <property type="entry name" value="AUTOPHAGY-RELATED PROTEIN 22"/>
    <property type="match status" value="1"/>
</dbReference>
<dbReference type="InterPro" id="IPR036259">
    <property type="entry name" value="MFS_trans_sf"/>
</dbReference>
<evidence type="ECO:0000256" key="5">
    <source>
        <dbReference type="ARBA" id="ARBA00023136"/>
    </source>
</evidence>
<dbReference type="GO" id="GO:0022857">
    <property type="term" value="F:transmembrane transporter activity"/>
    <property type="evidence" value="ECO:0007669"/>
    <property type="project" value="InterPro"/>
</dbReference>
<feature type="transmembrane region" description="Helical" evidence="7">
    <location>
        <begin position="204"/>
        <end position="225"/>
    </location>
</feature>
<feature type="transmembrane region" description="Helical" evidence="7">
    <location>
        <begin position="245"/>
        <end position="264"/>
    </location>
</feature>
<evidence type="ECO:0000256" key="3">
    <source>
        <dbReference type="ARBA" id="ARBA00022692"/>
    </source>
</evidence>
<evidence type="ECO:0000259" key="8">
    <source>
        <dbReference type="PROSITE" id="PS50850"/>
    </source>
</evidence>
<keyword evidence="4 7" id="KW-1133">Transmembrane helix</keyword>
<dbReference type="Proteomes" id="UP000019753">
    <property type="component" value="Unassembled WGS sequence"/>
</dbReference>
<dbReference type="InterPro" id="IPR024671">
    <property type="entry name" value="Atg22-like"/>
</dbReference>
<dbReference type="PANTHER" id="PTHR23519:SF1">
    <property type="entry name" value="AUTOPHAGY-RELATED PROTEIN 22"/>
    <property type="match status" value="1"/>
</dbReference>
<feature type="transmembrane region" description="Helical" evidence="7">
    <location>
        <begin position="159"/>
        <end position="183"/>
    </location>
</feature>
<dbReference type="InterPro" id="IPR020846">
    <property type="entry name" value="MFS_dom"/>
</dbReference>
<dbReference type="PROSITE" id="PS50850">
    <property type="entry name" value="MFS"/>
    <property type="match status" value="1"/>
</dbReference>
<evidence type="ECO:0000256" key="1">
    <source>
        <dbReference type="ARBA" id="ARBA00004651"/>
    </source>
</evidence>
<feature type="region of interest" description="Disordered" evidence="6">
    <location>
        <begin position="1"/>
        <end position="30"/>
    </location>
</feature>
<keyword evidence="10" id="KW-1185">Reference proteome</keyword>
<dbReference type="RefSeq" id="WP_081802791.1">
    <property type="nucleotide sequence ID" value="NZ_AXCW01000356.1"/>
</dbReference>
<feature type="transmembrane region" description="Helical" evidence="7">
    <location>
        <begin position="135"/>
        <end position="153"/>
    </location>
</feature>
<evidence type="ECO:0000313" key="10">
    <source>
        <dbReference type="Proteomes" id="UP000019753"/>
    </source>
</evidence>
<feature type="transmembrane region" description="Helical" evidence="7">
    <location>
        <begin position="365"/>
        <end position="383"/>
    </location>
</feature>
<evidence type="ECO:0000256" key="6">
    <source>
        <dbReference type="SAM" id="MobiDB-lite"/>
    </source>
</evidence>
<feature type="compositionally biased region" description="Low complexity" evidence="6">
    <location>
        <begin position="12"/>
        <end position="28"/>
    </location>
</feature>
<evidence type="ECO:0000256" key="4">
    <source>
        <dbReference type="ARBA" id="ARBA00022989"/>
    </source>
</evidence>
<proteinExistence type="predicted"/>
<organism evidence="9 10">
    <name type="scientific">Actinotalea ferrariae CF5-4</name>
    <dbReference type="NCBI Taxonomy" id="948458"/>
    <lineage>
        <taxon>Bacteria</taxon>
        <taxon>Bacillati</taxon>
        <taxon>Actinomycetota</taxon>
        <taxon>Actinomycetes</taxon>
        <taxon>Micrococcales</taxon>
        <taxon>Cellulomonadaceae</taxon>
        <taxon>Actinotalea</taxon>
    </lineage>
</organism>
<dbReference type="GO" id="GO:0005886">
    <property type="term" value="C:plasma membrane"/>
    <property type="evidence" value="ECO:0007669"/>
    <property type="project" value="UniProtKB-SubCell"/>
</dbReference>
<evidence type="ECO:0000313" key="9">
    <source>
        <dbReference type="EMBL" id="EYR62032.1"/>
    </source>
</evidence>
<keyword evidence="2" id="KW-0813">Transport</keyword>
<evidence type="ECO:0000256" key="2">
    <source>
        <dbReference type="ARBA" id="ARBA00022448"/>
    </source>
</evidence>
<protein>
    <submittedName>
        <fullName evidence="9">Membrane protein</fullName>
    </submittedName>
</protein>
<comment type="caution">
    <text evidence="9">The sequence shown here is derived from an EMBL/GenBank/DDBJ whole genome shotgun (WGS) entry which is preliminary data.</text>
</comment>
<dbReference type="EMBL" id="AXCW01000356">
    <property type="protein sequence ID" value="EYR62032.1"/>
    <property type="molecule type" value="Genomic_DNA"/>
</dbReference>
<gene>
    <name evidence="9" type="ORF">N866_12655</name>
</gene>
<evidence type="ECO:0000256" key="7">
    <source>
        <dbReference type="SAM" id="Phobius"/>
    </source>
</evidence>